<protein>
    <submittedName>
        <fullName evidence="1">Uncharacterized protein</fullName>
    </submittedName>
</protein>
<gene>
    <name evidence="1" type="ORF">MIMGU_mgv11b012644mg</name>
</gene>
<evidence type="ECO:0000313" key="1">
    <source>
        <dbReference type="EMBL" id="EYU23588.1"/>
    </source>
</evidence>
<proteinExistence type="predicted"/>
<dbReference type="AlphaFoldDB" id="A0A022Q8N8"/>
<dbReference type="EMBL" id="KI632161">
    <property type="protein sequence ID" value="EYU23588.1"/>
    <property type="molecule type" value="Genomic_DNA"/>
</dbReference>
<accession>A0A022Q8N8</accession>
<name>A0A022Q8N8_ERYGU</name>
<reference evidence="1 2" key="1">
    <citation type="journal article" date="2013" name="Proc. Natl. Acad. Sci. U.S.A.">
        <title>Fine-scale variation in meiotic recombination in Mimulus inferred from population shotgun sequencing.</title>
        <authorList>
            <person name="Hellsten U."/>
            <person name="Wright K.M."/>
            <person name="Jenkins J."/>
            <person name="Shu S."/>
            <person name="Yuan Y."/>
            <person name="Wessler S.R."/>
            <person name="Schmutz J."/>
            <person name="Willis J.H."/>
            <person name="Rokhsar D.S."/>
        </authorList>
    </citation>
    <scope>NUCLEOTIDE SEQUENCE [LARGE SCALE GENOMIC DNA]</scope>
    <source>
        <strain evidence="2">cv. DUN x IM62</strain>
    </source>
</reference>
<keyword evidence="2" id="KW-1185">Reference proteome</keyword>
<sequence length="166" mass="18887">MALRRLFIEISSFDVGDVISAKETMNLLCLKFRQHSYVRQGLSILVRIPPPPESTAAEVIFPFRRETLQTKPSYNPIGRFLYYHLVNISGDPLFFPIWSNESFKYSTRVVLNAFMALRRLFVEISSIPISSASSCSPFALCVYMIWTVSSITAYRGGRSLCPEFLA</sequence>
<dbReference type="Proteomes" id="UP000030748">
    <property type="component" value="Unassembled WGS sequence"/>
</dbReference>
<organism evidence="1 2">
    <name type="scientific">Erythranthe guttata</name>
    <name type="common">Yellow monkey flower</name>
    <name type="synonym">Mimulus guttatus</name>
    <dbReference type="NCBI Taxonomy" id="4155"/>
    <lineage>
        <taxon>Eukaryota</taxon>
        <taxon>Viridiplantae</taxon>
        <taxon>Streptophyta</taxon>
        <taxon>Embryophyta</taxon>
        <taxon>Tracheophyta</taxon>
        <taxon>Spermatophyta</taxon>
        <taxon>Magnoliopsida</taxon>
        <taxon>eudicotyledons</taxon>
        <taxon>Gunneridae</taxon>
        <taxon>Pentapetalae</taxon>
        <taxon>asterids</taxon>
        <taxon>lamiids</taxon>
        <taxon>Lamiales</taxon>
        <taxon>Phrymaceae</taxon>
        <taxon>Erythranthe</taxon>
    </lineage>
</organism>
<evidence type="ECO:0000313" key="2">
    <source>
        <dbReference type="Proteomes" id="UP000030748"/>
    </source>
</evidence>